<feature type="domain" description="Peptidase S1" evidence="3">
    <location>
        <begin position="73"/>
        <end position="333"/>
    </location>
</feature>
<dbReference type="SMART" id="SM00020">
    <property type="entry name" value="Tryp_SPc"/>
    <property type="match status" value="2"/>
</dbReference>
<dbReference type="InterPro" id="IPR018114">
    <property type="entry name" value="TRYPSIN_HIS"/>
</dbReference>
<keyword evidence="5" id="KW-1185">Reference proteome</keyword>
<dbReference type="InterPro" id="IPR001254">
    <property type="entry name" value="Trypsin_dom"/>
</dbReference>
<gene>
    <name evidence="4" type="ORF">PLOB_00008725</name>
</gene>
<dbReference type="EMBL" id="CALNXK010000141">
    <property type="protein sequence ID" value="CAH3167537.1"/>
    <property type="molecule type" value="Genomic_DNA"/>
</dbReference>
<evidence type="ECO:0000256" key="2">
    <source>
        <dbReference type="SAM" id="SignalP"/>
    </source>
</evidence>
<dbReference type="Pfam" id="PF00089">
    <property type="entry name" value="Trypsin"/>
    <property type="match status" value="2"/>
</dbReference>
<comment type="caution">
    <text evidence="4">The sequence shown here is derived from an EMBL/GenBank/DDBJ whole genome shotgun (WGS) entry which is preliminary data.</text>
</comment>
<dbReference type="PROSITE" id="PS00134">
    <property type="entry name" value="TRYPSIN_HIS"/>
    <property type="match status" value="1"/>
</dbReference>
<dbReference type="CDD" id="cd00190">
    <property type="entry name" value="Tryp_SPc"/>
    <property type="match status" value="2"/>
</dbReference>
<dbReference type="PROSITE" id="PS51257">
    <property type="entry name" value="PROKAR_LIPOPROTEIN"/>
    <property type="match status" value="1"/>
</dbReference>
<dbReference type="InterPro" id="IPR001314">
    <property type="entry name" value="Peptidase_S1A"/>
</dbReference>
<dbReference type="SUPFAM" id="SSF50494">
    <property type="entry name" value="Trypsin-like serine proteases"/>
    <property type="match status" value="2"/>
</dbReference>
<keyword evidence="1" id="KW-1015">Disulfide bond</keyword>
<reference evidence="4 5" key="1">
    <citation type="submission" date="2022-05" db="EMBL/GenBank/DDBJ databases">
        <authorList>
            <consortium name="Genoscope - CEA"/>
            <person name="William W."/>
        </authorList>
    </citation>
    <scope>NUCLEOTIDE SEQUENCE [LARGE SCALE GENOMIC DNA]</scope>
</reference>
<sequence>MKVWRKEILTSLALLTTIQACYAVAVIEKLSEHRAVQDLRDIKPCGRRHSSPIRQNYMRSKMLIRPHELRKRIVGGHASGDAAWPWQVALFLDGSQVCGGSLISEEWVLTACHCFTDYRSSKDPSRWKVKLGSHQTVQKTRRFEQVRGVNKIIMHPRYYGKTEDGVLVQPPDYDVALLRLSNPVRYDSHVLPICLATDRMEFRYGKICYITGWGTIGWNKPRSKLLQQAPIPLVSRDECNEKKSYNGTVPQTALCAGFKDGRVDACQKDSGGPLACEHGGRWYLVGVVSWGKRCALPDKYGVYADVRVLHAITKRKSRRMNVHFLQPAQNVLRRKKHFEKKTFTQLRRIFFSEEPKCGERFLNNDLEDKRIVGGHVSTPGAWPWQVALLLNDKQTCGGSLISPQWVVSASHCFVGSLLSKDPKDWTVTLGEHHLKNEDWFEQIRKVKAIYLHPEYKESENKVADNKLHSIPPDNDVALLQLETPAIFDNFVSPICLLPQGAQFPAGKECYVTGWGHTQWRGTKPDILREAKVKLVHEDKCNAEKSYGGAIHNRALCAGFEEGGVDACQYDSGGPLACQHEGLWYLTGVVSWGHNCGIPHKYGVYADMQVMTDWVRKIINEN</sequence>
<organism evidence="4 5">
    <name type="scientific">Porites lobata</name>
    <dbReference type="NCBI Taxonomy" id="104759"/>
    <lineage>
        <taxon>Eukaryota</taxon>
        <taxon>Metazoa</taxon>
        <taxon>Cnidaria</taxon>
        <taxon>Anthozoa</taxon>
        <taxon>Hexacorallia</taxon>
        <taxon>Scleractinia</taxon>
        <taxon>Fungiina</taxon>
        <taxon>Poritidae</taxon>
        <taxon>Porites</taxon>
    </lineage>
</organism>
<dbReference type="PRINTS" id="PR00722">
    <property type="entry name" value="CHYMOTRYPSIN"/>
</dbReference>
<dbReference type="PROSITE" id="PS50240">
    <property type="entry name" value="TRYPSIN_DOM"/>
    <property type="match status" value="2"/>
</dbReference>
<feature type="signal peptide" evidence="2">
    <location>
        <begin position="1"/>
        <end position="23"/>
    </location>
</feature>
<evidence type="ECO:0000313" key="5">
    <source>
        <dbReference type="Proteomes" id="UP001159405"/>
    </source>
</evidence>
<dbReference type="Proteomes" id="UP001159405">
    <property type="component" value="Unassembled WGS sequence"/>
</dbReference>
<dbReference type="InterPro" id="IPR009003">
    <property type="entry name" value="Peptidase_S1_PA"/>
</dbReference>
<keyword evidence="2" id="KW-0732">Signal</keyword>
<evidence type="ECO:0000256" key="1">
    <source>
        <dbReference type="ARBA" id="ARBA00023157"/>
    </source>
</evidence>
<feature type="chain" id="PRO_5046373848" description="Peptidase S1 domain-containing protein" evidence="2">
    <location>
        <begin position="24"/>
        <end position="621"/>
    </location>
</feature>
<dbReference type="Gene3D" id="2.40.10.10">
    <property type="entry name" value="Trypsin-like serine proteases"/>
    <property type="match status" value="3"/>
</dbReference>
<evidence type="ECO:0000313" key="4">
    <source>
        <dbReference type="EMBL" id="CAH3167537.1"/>
    </source>
</evidence>
<accession>A0ABN8QMW5</accession>
<dbReference type="InterPro" id="IPR043504">
    <property type="entry name" value="Peptidase_S1_PA_chymotrypsin"/>
</dbReference>
<feature type="domain" description="Peptidase S1" evidence="3">
    <location>
        <begin position="371"/>
        <end position="619"/>
    </location>
</feature>
<name>A0ABN8QMW5_9CNID</name>
<dbReference type="PANTHER" id="PTHR24252">
    <property type="entry name" value="ACROSIN-RELATED"/>
    <property type="match status" value="1"/>
</dbReference>
<evidence type="ECO:0000259" key="3">
    <source>
        <dbReference type="PROSITE" id="PS50240"/>
    </source>
</evidence>
<protein>
    <recommendedName>
        <fullName evidence="3">Peptidase S1 domain-containing protein</fullName>
    </recommendedName>
</protein>
<proteinExistence type="predicted"/>
<dbReference type="PANTHER" id="PTHR24252:SF7">
    <property type="entry name" value="HYALIN"/>
    <property type="match status" value="1"/>
</dbReference>